<dbReference type="NCBIfam" id="TIGR00644">
    <property type="entry name" value="recJ"/>
    <property type="match status" value="1"/>
</dbReference>
<dbReference type="AlphaFoldDB" id="A0A1G5SIP7"/>
<keyword evidence="4 9" id="KW-0378">Hydrolase</keyword>
<evidence type="ECO:0000256" key="5">
    <source>
        <dbReference type="ARBA" id="ARBA00022839"/>
    </source>
</evidence>
<dbReference type="InterPro" id="IPR003156">
    <property type="entry name" value="DHHA1_dom"/>
</dbReference>
<keyword evidence="3" id="KW-0540">Nuclease</keyword>
<evidence type="ECO:0000256" key="2">
    <source>
        <dbReference type="ARBA" id="ARBA00019841"/>
    </source>
</evidence>
<proteinExistence type="inferred from homology"/>
<feature type="domain" description="RecJ OB" evidence="8">
    <location>
        <begin position="477"/>
        <end position="575"/>
    </location>
</feature>
<evidence type="ECO:0000313" key="10">
    <source>
        <dbReference type="Proteomes" id="UP000198729"/>
    </source>
</evidence>
<sequence length="592" mass="64467">MVSIVVREFPVPAFAALHAHGLSPVLARVLAARGIGGPAELDTALARVTPFTCLKNSQRIAQLLADAIAAQKKLLIVADYDADGATACAVALRALRQFGAVVDYLVPNRFEYGYGLTPEIVELAANCASRPDILITVDNGIASVEGVAAAKALGMDVYITDHHLPGAHLPEAAVIVNPNQPGCDFPDKQLAGVGVIFYVMLALRAELRNRGQFAADDKEPNLANLLDLVALGTVADVVRLNGVNQILVQQGLRRIRKGQCCPGIRALCQVAKRDLSRVTTYELGFMLAPRLNAAGRLEDMSQGIECLMVADESTAMQLAVQLDELNQQRREIEIGMRAEALSKLADIDLQQLAAAPPGDDQPMNYSLCLYHPDWHQGVIGLIASRLKDQLHRPVLVFARGNTGDIKGSGRSIPGFNLRDALDLVAKRHPGLLTKFGGHAMAAGLTLAEQNFELFRAGFEQVAQDWLTPADLERVIETDGELKPEEMTLALAHDLAQHAWGQGFSEPSFNGCFQVESQRVVGEKHSKLKLRKPGVRQTHDAMLFFHADALPPIIQTVYRLQVNEYNGETRLQLLLAHWYEVASELTESLSVHN</sequence>
<dbReference type="STRING" id="51642.NSMM_500039"/>
<evidence type="ECO:0000259" key="6">
    <source>
        <dbReference type="Pfam" id="PF01368"/>
    </source>
</evidence>
<dbReference type="GO" id="GO:0003676">
    <property type="term" value="F:nucleic acid binding"/>
    <property type="evidence" value="ECO:0007669"/>
    <property type="project" value="InterPro"/>
</dbReference>
<dbReference type="Proteomes" id="UP000198729">
    <property type="component" value="Unassembled WGS sequence"/>
</dbReference>
<dbReference type="InterPro" id="IPR004610">
    <property type="entry name" value="RecJ"/>
</dbReference>
<dbReference type="Pfam" id="PF01368">
    <property type="entry name" value="DHH"/>
    <property type="match status" value="1"/>
</dbReference>
<accession>A0A1G5SIP7</accession>
<reference evidence="9 10" key="1">
    <citation type="submission" date="2016-10" db="EMBL/GenBank/DDBJ databases">
        <authorList>
            <person name="de Groot N.N."/>
        </authorList>
    </citation>
    <scope>NUCLEOTIDE SEQUENCE [LARGE SCALE GENOMIC DNA]</scope>
    <source>
        <strain evidence="9">1</strain>
    </source>
</reference>
<dbReference type="Gene3D" id="3.10.310.30">
    <property type="match status" value="1"/>
</dbReference>
<evidence type="ECO:0000256" key="1">
    <source>
        <dbReference type="ARBA" id="ARBA00005915"/>
    </source>
</evidence>
<dbReference type="InterPro" id="IPR051673">
    <property type="entry name" value="SSDNA_exonuclease_RecJ"/>
</dbReference>
<dbReference type="OrthoDB" id="9809852at2"/>
<dbReference type="PANTHER" id="PTHR30255:SF2">
    <property type="entry name" value="SINGLE-STRANDED-DNA-SPECIFIC EXONUCLEASE RECJ"/>
    <property type="match status" value="1"/>
</dbReference>
<feature type="domain" description="DDH" evidence="6">
    <location>
        <begin position="73"/>
        <end position="233"/>
    </location>
</feature>
<keyword evidence="10" id="KW-1185">Reference proteome</keyword>
<dbReference type="PANTHER" id="PTHR30255">
    <property type="entry name" value="SINGLE-STRANDED-DNA-SPECIFIC EXONUCLEASE RECJ"/>
    <property type="match status" value="1"/>
</dbReference>
<dbReference type="SUPFAM" id="SSF64182">
    <property type="entry name" value="DHH phosphoesterases"/>
    <property type="match status" value="1"/>
</dbReference>
<evidence type="ECO:0000256" key="4">
    <source>
        <dbReference type="ARBA" id="ARBA00022801"/>
    </source>
</evidence>
<evidence type="ECO:0000259" key="8">
    <source>
        <dbReference type="Pfam" id="PF17768"/>
    </source>
</evidence>
<dbReference type="Pfam" id="PF17768">
    <property type="entry name" value="RecJ_OB"/>
    <property type="match status" value="1"/>
</dbReference>
<dbReference type="InterPro" id="IPR001667">
    <property type="entry name" value="DDH_dom"/>
</dbReference>
<dbReference type="Pfam" id="PF02272">
    <property type="entry name" value="DHHA1"/>
    <property type="match status" value="1"/>
</dbReference>
<evidence type="ECO:0000259" key="7">
    <source>
        <dbReference type="Pfam" id="PF02272"/>
    </source>
</evidence>
<gene>
    <name evidence="9" type="primary">recJ</name>
    <name evidence="9" type="ORF">NSMM_500039</name>
</gene>
<dbReference type="RefSeq" id="WP_090287144.1">
    <property type="nucleotide sequence ID" value="NZ_FMWO01000059.1"/>
</dbReference>
<dbReference type="InterPro" id="IPR038763">
    <property type="entry name" value="DHH_sf"/>
</dbReference>
<dbReference type="GO" id="GO:0006310">
    <property type="term" value="P:DNA recombination"/>
    <property type="evidence" value="ECO:0007669"/>
    <property type="project" value="InterPro"/>
</dbReference>
<evidence type="ECO:0000256" key="3">
    <source>
        <dbReference type="ARBA" id="ARBA00022722"/>
    </source>
</evidence>
<dbReference type="GO" id="GO:0008409">
    <property type="term" value="F:5'-3' exonuclease activity"/>
    <property type="evidence" value="ECO:0007669"/>
    <property type="project" value="InterPro"/>
</dbReference>
<dbReference type="FunFam" id="3.90.1640.30:FF:000001">
    <property type="entry name" value="Single-stranded-DNA-specific exonuclease RecJ"/>
    <property type="match status" value="1"/>
</dbReference>
<dbReference type="InterPro" id="IPR041122">
    <property type="entry name" value="RecJ_OB"/>
</dbReference>
<keyword evidence="5 9" id="KW-0269">Exonuclease</keyword>
<dbReference type="Gene3D" id="3.90.1640.30">
    <property type="match status" value="1"/>
</dbReference>
<evidence type="ECO:0000313" key="9">
    <source>
        <dbReference type="EMBL" id="SCZ86239.1"/>
    </source>
</evidence>
<name>A0A1G5SIP7_9PROT</name>
<feature type="domain" description="DHHA1" evidence="7">
    <location>
        <begin position="369"/>
        <end position="463"/>
    </location>
</feature>
<protein>
    <recommendedName>
        <fullName evidence="2">Single-stranded-DNA-specific exonuclease RecJ</fullName>
    </recommendedName>
</protein>
<dbReference type="GO" id="GO:0006281">
    <property type="term" value="P:DNA repair"/>
    <property type="evidence" value="ECO:0007669"/>
    <property type="project" value="InterPro"/>
</dbReference>
<comment type="similarity">
    <text evidence="1">Belongs to the RecJ family.</text>
</comment>
<organism evidence="9 10">
    <name type="scientific">Nitrosomonas mobilis</name>
    <dbReference type="NCBI Taxonomy" id="51642"/>
    <lineage>
        <taxon>Bacteria</taxon>
        <taxon>Pseudomonadati</taxon>
        <taxon>Pseudomonadota</taxon>
        <taxon>Betaproteobacteria</taxon>
        <taxon>Nitrosomonadales</taxon>
        <taxon>Nitrosomonadaceae</taxon>
        <taxon>Nitrosomonas</taxon>
    </lineage>
</organism>
<dbReference type="EMBL" id="FMWO01000059">
    <property type="protein sequence ID" value="SCZ86239.1"/>
    <property type="molecule type" value="Genomic_DNA"/>
</dbReference>